<keyword evidence="3 5" id="KW-0808">Transferase</keyword>
<comment type="caution">
    <text evidence="5">The sequence shown here is derived from an EMBL/GenBank/DDBJ whole genome shotgun (WGS) entry which is preliminary data.</text>
</comment>
<dbReference type="InterPro" id="IPR029044">
    <property type="entry name" value="Nucleotide-diphossugar_trans"/>
</dbReference>
<reference evidence="5 6" key="1">
    <citation type="journal article" date="2015" name="Nature">
        <title>rRNA introns, odd ribosomes, and small enigmatic genomes across a large radiation of phyla.</title>
        <authorList>
            <person name="Brown C.T."/>
            <person name="Hug L.A."/>
            <person name="Thomas B.C."/>
            <person name="Sharon I."/>
            <person name="Castelle C.J."/>
            <person name="Singh A."/>
            <person name="Wilkins M.J."/>
            <person name="Williams K.H."/>
            <person name="Banfield J.F."/>
        </authorList>
    </citation>
    <scope>NUCLEOTIDE SEQUENCE [LARGE SCALE GENOMIC DNA]</scope>
</reference>
<dbReference type="SUPFAM" id="SSF53448">
    <property type="entry name" value="Nucleotide-diphospho-sugar transferases"/>
    <property type="match status" value="1"/>
</dbReference>
<dbReference type="PANTHER" id="PTHR43179:SF12">
    <property type="entry name" value="GALACTOFURANOSYLTRANSFERASE GLFT2"/>
    <property type="match status" value="1"/>
</dbReference>
<dbReference type="Proteomes" id="UP000034406">
    <property type="component" value="Unassembled WGS sequence"/>
</dbReference>
<name>A0A0G0N119_9BACT</name>
<dbReference type="AlphaFoldDB" id="A0A0G0N119"/>
<evidence type="ECO:0000256" key="3">
    <source>
        <dbReference type="ARBA" id="ARBA00022679"/>
    </source>
</evidence>
<evidence type="ECO:0000259" key="4">
    <source>
        <dbReference type="Pfam" id="PF00535"/>
    </source>
</evidence>
<protein>
    <submittedName>
        <fullName evidence="5">Glycosyl transferase, family 2</fullName>
    </submittedName>
</protein>
<evidence type="ECO:0000256" key="1">
    <source>
        <dbReference type="ARBA" id="ARBA00006739"/>
    </source>
</evidence>
<dbReference type="STRING" id="1618490.US90_C0005G0030"/>
<dbReference type="GO" id="GO:0016757">
    <property type="term" value="F:glycosyltransferase activity"/>
    <property type="evidence" value="ECO:0007669"/>
    <property type="project" value="UniProtKB-KW"/>
</dbReference>
<accession>A0A0G0N119</accession>
<dbReference type="Gene3D" id="3.90.550.10">
    <property type="entry name" value="Spore Coat Polysaccharide Biosynthesis Protein SpsA, Chain A"/>
    <property type="match status" value="1"/>
</dbReference>
<dbReference type="InterPro" id="IPR001173">
    <property type="entry name" value="Glyco_trans_2-like"/>
</dbReference>
<dbReference type="Pfam" id="PF00535">
    <property type="entry name" value="Glycos_transf_2"/>
    <property type="match status" value="1"/>
</dbReference>
<comment type="similarity">
    <text evidence="1">Belongs to the glycosyltransferase 2 family.</text>
</comment>
<organism evidence="5 6">
    <name type="scientific">Candidatus Shapirobacteria bacterium GW2011_GWE2_38_30</name>
    <dbReference type="NCBI Taxonomy" id="1618490"/>
    <lineage>
        <taxon>Bacteria</taxon>
        <taxon>Candidatus Shapironibacteriota</taxon>
    </lineage>
</organism>
<evidence type="ECO:0000313" key="6">
    <source>
        <dbReference type="Proteomes" id="UP000034406"/>
    </source>
</evidence>
<keyword evidence="2" id="KW-0328">Glycosyltransferase</keyword>
<evidence type="ECO:0000256" key="2">
    <source>
        <dbReference type="ARBA" id="ARBA00022676"/>
    </source>
</evidence>
<gene>
    <name evidence="5" type="ORF">US90_C0005G0030</name>
</gene>
<dbReference type="PANTHER" id="PTHR43179">
    <property type="entry name" value="RHAMNOSYLTRANSFERASE WBBL"/>
    <property type="match status" value="1"/>
</dbReference>
<proteinExistence type="inferred from homology"/>
<dbReference type="EMBL" id="LBUT01000005">
    <property type="protein sequence ID" value="KKQ70816.1"/>
    <property type="molecule type" value="Genomic_DNA"/>
</dbReference>
<sequence>MKPKISVIITNWNGFNIINKSLEVILQNSPEADEFIFIDDGSTDQSVLYVKSLQKTHPKLKLISQKKNHGFIHSSNKAVSQASGDLIVLLNNDIFPKNSYIKNSLPHFRNPQVFGVGFCESNNPNYPRFFWKSGYIQYEPVPNPPKSHITAWLSGGSSIIKKEYFDKLKGFDPVYAPFYSEDLDLGYRAWKSGYKLIWEPKSIVEHHHGTTISKLPKRLVNYVKERNRLLTVYRNITDSKLLKNNRFHLILRVLSGPNYIKIIRAAKKQTKKFPKPIVFPKLTDRQIFNLFR</sequence>
<feature type="domain" description="Glycosyltransferase 2-like" evidence="4">
    <location>
        <begin position="6"/>
        <end position="167"/>
    </location>
</feature>
<evidence type="ECO:0000313" key="5">
    <source>
        <dbReference type="EMBL" id="KKQ70816.1"/>
    </source>
</evidence>